<dbReference type="EMBL" id="OD006630">
    <property type="protein sequence ID" value="CAD7413180.1"/>
    <property type="molecule type" value="Genomic_DNA"/>
</dbReference>
<feature type="compositionally biased region" description="Polar residues" evidence="1">
    <location>
        <begin position="44"/>
        <end position="61"/>
    </location>
</feature>
<feature type="region of interest" description="Disordered" evidence="1">
    <location>
        <begin position="12"/>
        <end position="61"/>
    </location>
</feature>
<reference evidence="2" key="1">
    <citation type="submission" date="2020-11" db="EMBL/GenBank/DDBJ databases">
        <authorList>
            <person name="Tran Van P."/>
        </authorList>
    </citation>
    <scope>NUCLEOTIDE SEQUENCE</scope>
</reference>
<proteinExistence type="predicted"/>
<evidence type="ECO:0000256" key="1">
    <source>
        <dbReference type="SAM" id="MobiDB-lite"/>
    </source>
</evidence>
<gene>
    <name evidence="2" type="ORF">TPSB3V08_LOCUS8856</name>
</gene>
<organism evidence="2">
    <name type="scientific">Timema poppense</name>
    <name type="common">Walking stick</name>
    <dbReference type="NCBI Taxonomy" id="170557"/>
    <lineage>
        <taxon>Eukaryota</taxon>
        <taxon>Metazoa</taxon>
        <taxon>Ecdysozoa</taxon>
        <taxon>Arthropoda</taxon>
        <taxon>Hexapoda</taxon>
        <taxon>Insecta</taxon>
        <taxon>Pterygota</taxon>
        <taxon>Neoptera</taxon>
        <taxon>Polyneoptera</taxon>
        <taxon>Phasmatodea</taxon>
        <taxon>Timematodea</taxon>
        <taxon>Timematoidea</taxon>
        <taxon>Timematidae</taxon>
        <taxon>Timema</taxon>
    </lineage>
</organism>
<accession>A0A7R9DGI4</accession>
<protein>
    <submittedName>
        <fullName evidence="2">Uncharacterized protein</fullName>
    </submittedName>
</protein>
<dbReference type="AlphaFoldDB" id="A0A7R9DGI4"/>
<name>A0A7R9DGI4_TIMPO</name>
<evidence type="ECO:0000313" key="2">
    <source>
        <dbReference type="EMBL" id="CAD7413180.1"/>
    </source>
</evidence>
<sequence>MVVSCWGQEFQSTSVNTQPPQMPQGTRPLNAATATVEQSRSRLSHATQASRPTPSQLNFQKSVRDAVERRVKQQQKEAILPDNQEQIRRLLVFFDVR</sequence>